<dbReference type="GO" id="GO:0005549">
    <property type="term" value="F:odorant binding"/>
    <property type="evidence" value="ECO:0007669"/>
    <property type="project" value="InterPro"/>
</dbReference>
<dbReference type="Pfam" id="PF02949">
    <property type="entry name" value="7tm_6"/>
    <property type="match status" value="1"/>
</dbReference>
<protein>
    <recommendedName>
        <fullName evidence="9">Odorant receptor</fullName>
    </recommendedName>
</protein>
<keyword evidence="8 9" id="KW-0807">Transducer</keyword>
<dbReference type="GO" id="GO:0004984">
    <property type="term" value="F:olfactory receptor activity"/>
    <property type="evidence" value="ECO:0007669"/>
    <property type="project" value="InterPro"/>
</dbReference>
<dbReference type="GeneID" id="141461516"/>
<reference evidence="10" key="1">
    <citation type="submission" date="2015-05" db="UniProtKB">
        <authorList>
            <consortium name="EnsemblMetazoa"/>
        </authorList>
    </citation>
    <scope>IDENTIFICATION</scope>
</reference>
<evidence type="ECO:0000256" key="3">
    <source>
        <dbReference type="ARBA" id="ARBA00022692"/>
    </source>
</evidence>
<dbReference type="RefSeq" id="XP_073998795.1">
    <property type="nucleotide sequence ID" value="XM_074142694.1"/>
</dbReference>
<feature type="transmembrane region" description="Helical" evidence="9">
    <location>
        <begin position="199"/>
        <end position="220"/>
    </location>
</feature>
<keyword evidence="11" id="KW-1185">Reference proteome</keyword>
<keyword evidence="5 9" id="KW-1133">Transmembrane helix</keyword>
<feature type="transmembrane region" description="Helical" evidence="9">
    <location>
        <begin position="304"/>
        <end position="324"/>
    </location>
</feature>
<dbReference type="OMA" id="IFIYCWH"/>
<feature type="transmembrane region" description="Helical" evidence="9">
    <location>
        <begin position="129"/>
        <end position="150"/>
    </location>
</feature>
<evidence type="ECO:0000256" key="5">
    <source>
        <dbReference type="ARBA" id="ARBA00022989"/>
    </source>
</evidence>
<dbReference type="STRING" id="13249.T1H977"/>
<evidence type="ECO:0000256" key="7">
    <source>
        <dbReference type="ARBA" id="ARBA00023170"/>
    </source>
</evidence>
<dbReference type="HOGENOM" id="CLU_033399_6_2_1"/>
<feature type="transmembrane region" description="Helical" evidence="9">
    <location>
        <begin position="171"/>
        <end position="193"/>
    </location>
</feature>
<evidence type="ECO:0000256" key="2">
    <source>
        <dbReference type="ARBA" id="ARBA00022606"/>
    </source>
</evidence>
<dbReference type="Proteomes" id="UP000015103">
    <property type="component" value="Unassembled WGS sequence"/>
</dbReference>
<keyword evidence="2 9" id="KW-0716">Sensory transduction</keyword>
<organism evidence="10 11">
    <name type="scientific">Rhodnius prolixus</name>
    <name type="common">Triatomid bug</name>
    <dbReference type="NCBI Taxonomy" id="13249"/>
    <lineage>
        <taxon>Eukaryota</taxon>
        <taxon>Metazoa</taxon>
        <taxon>Ecdysozoa</taxon>
        <taxon>Arthropoda</taxon>
        <taxon>Hexapoda</taxon>
        <taxon>Insecta</taxon>
        <taxon>Pterygota</taxon>
        <taxon>Neoptera</taxon>
        <taxon>Paraneoptera</taxon>
        <taxon>Hemiptera</taxon>
        <taxon>Heteroptera</taxon>
        <taxon>Panheteroptera</taxon>
        <taxon>Cimicomorpha</taxon>
        <taxon>Reduviidae</taxon>
        <taxon>Triatominae</taxon>
        <taxon>Rhodnius</taxon>
    </lineage>
</organism>
<dbReference type="FunCoup" id="T1H977">
    <property type="interactions" value="48"/>
</dbReference>
<evidence type="ECO:0000256" key="4">
    <source>
        <dbReference type="ARBA" id="ARBA00022725"/>
    </source>
</evidence>
<evidence type="ECO:0000256" key="6">
    <source>
        <dbReference type="ARBA" id="ARBA00023136"/>
    </source>
</evidence>
<evidence type="ECO:0000256" key="1">
    <source>
        <dbReference type="ARBA" id="ARBA00004141"/>
    </source>
</evidence>
<dbReference type="VEuPathDB" id="VectorBase:RPRC000579"/>
<name>T1H977_RHOPR</name>
<keyword evidence="3 9" id="KW-0812">Transmembrane</keyword>
<evidence type="ECO:0000256" key="8">
    <source>
        <dbReference type="ARBA" id="ARBA00023224"/>
    </source>
</evidence>
<dbReference type="GO" id="GO:0005886">
    <property type="term" value="C:plasma membrane"/>
    <property type="evidence" value="ECO:0007669"/>
    <property type="project" value="UniProtKB-SubCell"/>
</dbReference>
<comment type="subcellular location">
    <subcellularLocation>
        <location evidence="9">Cell membrane</location>
        <topology evidence="9">Multi-pass membrane protein</topology>
    </subcellularLocation>
    <subcellularLocation>
        <location evidence="1">Membrane</location>
        <topology evidence="1">Multi-pass membrane protein</topology>
    </subcellularLocation>
</comment>
<comment type="caution">
    <text evidence="9">Lacks conserved residue(s) required for the propagation of feature annotation.</text>
</comment>
<dbReference type="EMBL" id="ACPB03002210">
    <property type="status" value="NOT_ANNOTATED_CDS"/>
    <property type="molecule type" value="Genomic_DNA"/>
</dbReference>
<proteinExistence type="inferred from homology"/>
<dbReference type="InterPro" id="IPR004117">
    <property type="entry name" value="7tm6_olfct_rcpt"/>
</dbReference>
<feature type="transmembrane region" description="Helical" evidence="9">
    <location>
        <begin position="29"/>
        <end position="50"/>
    </location>
</feature>
<evidence type="ECO:0000313" key="10">
    <source>
        <dbReference type="EnsemblMetazoa" id="RPRC000579-PA"/>
    </source>
</evidence>
<keyword evidence="4 9" id="KW-0552">Olfaction</keyword>
<comment type="similarity">
    <text evidence="9">Belongs to the insect chemoreceptor superfamily. Heteromeric odorant receptor channel (TC 1.A.69) family.</text>
</comment>
<dbReference type="InParanoid" id="T1H977"/>
<accession>T1H977</accession>
<dbReference type="eggNOG" id="ENOG502RU7X">
    <property type="taxonomic scope" value="Eukaryota"/>
</dbReference>
<dbReference type="AlphaFoldDB" id="T1H977"/>
<dbReference type="EnsemblMetazoa" id="RPRC000579-RA">
    <property type="protein sequence ID" value="RPRC000579-PA"/>
    <property type="gene ID" value="RPRC000579"/>
</dbReference>
<dbReference type="PANTHER" id="PTHR21137">
    <property type="entry name" value="ODORANT RECEPTOR"/>
    <property type="match status" value="1"/>
</dbReference>
<keyword evidence="6 9" id="KW-0472">Membrane</keyword>
<dbReference type="GO" id="GO:0007165">
    <property type="term" value="P:signal transduction"/>
    <property type="evidence" value="ECO:0007669"/>
    <property type="project" value="UniProtKB-KW"/>
</dbReference>
<evidence type="ECO:0000313" key="11">
    <source>
        <dbReference type="Proteomes" id="UP000015103"/>
    </source>
</evidence>
<sequence>MEEFAGIDVKYFKVIGLWQLLMPSRNGKYAVVLSAFIGTIFTVHISIQMINTFLGGYDFSKFTEKLSVNLTCFESAIKILYYCWNRNNLMNLISLFRKNLLICSTHEPEKSRKILTNSARFVNLCTKSFVYMIFCTVGVWNSLPILRCLISDDCESWHIMPSWYPFNTKQIPMNIIVYSFEFLIMSYCAALLYTVNCLFSALALTVAAQFQLLGVSFATIERHADDYVAKLEMSEEAELEKKKHMYRLLRECLKDHQTLLRFTKALEEMYNPMFLFQMLTSTFTICLVLLQLNVHLASSEDLPIAMACKFIMYLLFGSMELLVYSWGGQIVFDQSGAVHWNMYESGWTEGSLQFRKSLVFAMARSYTPATLTAGKFYNVNLNSFTQVMKASYSYFTFLHGSGSVKSSTK</sequence>
<keyword evidence="7 9" id="KW-0675">Receptor</keyword>
<evidence type="ECO:0000256" key="9">
    <source>
        <dbReference type="RuleBase" id="RU351113"/>
    </source>
</evidence>
<feature type="transmembrane region" description="Helical" evidence="9">
    <location>
        <begin position="274"/>
        <end position="292"/>
    </location>
</feature>
<dbReference type="PANTHER" id="PTHR21137:SF42">
    <property type="entry name" value="ODORANT RECEPTOR 83A"/>
    <property type="match status" value="1"/>
</dbReference>